<comment type="subcellular location">
    <subcellularLocation>
        <location evidence="7">Cell membrane</location>
        <topology evidence="7">Multi-pass membrane protein</topology>
    </subcellularLocation>
</comment>
<dbReference type="Pfam" id="PF01790">
    <property type="entry name" value="LGT"/>
    <property type="match status" value="1"/>
</dbReference>
<dbReference type="KEGG" id="sand:H3309_14445"/>
<comment type="pathway">
    <text evidence="7">Protein modification; lipoprotein biosynthesis (diacylglyceryl transfer).</text>
</comment>
<keyword evidence="5 7" id="KW-1133">Transmembrane helix</keyword>
<dbReference type="EMBL" id="CP059851">
    <property type="protein sequence ID" value="QMW22517.1"/>
    <property type="molecule type" value="Genomic_DNA"/>
</dbReference>
<reference evidence="8 9" key="1">
    <citation type="submission" date="2020-07" db="EMBL/GenBank/DDBJ databases">
        <title>Complete genome sequence for Sandaracinobacter sp. M6.</title>
        <authorList>
            <person name="Tang Y."/>
            <person name="Liu Q."/>
            <person name="Guo Z."/>
            <person name="Lei P."/>
            <person name="Huang B."/>
        </authorList>
    </citation>
    <scope>NUCLEOTIDE SEQUENCE [LARGE SCALE GENOMIC DNA]</scope>
    <source>
        <strain evidence="8 9">M6</strain>
    </source>
</reference>
<evidence type="ECO:0000313" key="9">
    <source>
        <dbReference type="Proteomes" id="UP000515292"/>
    </source>
</evidence>
<proteinExistence type="inferred from homology"/>
<evidence type="ECO:0000256" key="7">
    <source>
        <dbReference type="HAMAP-Rule" id="MF_01147"/>
    </source>
</evidence>
<feature type="binding site" evidence="7">
    <location>
        <position position="150"/>
    </location>
    <ligand>
        <name>a 1,2-diacyl-sn-glycero-3-phospho-(1'-sn-glycerol)</name>
        <dbReference type="ChEBI" id="CHEBI:64716"/>
    </ligand>
</feature>
<organism evidence="8 9">
    <name type="scientific">Sandaracinobacteroides saxicola</name>
    <dbReference type="NCBI Taxonomy" id="2759707"/>
    <lineage>
        <taxon>Bacteria</taxon>
        <taxon>Pseudomonadati</taxon>
        <taxon>Pseudomonadota</taxon>
        <taxon>Alphaproteobacteria</taxon>
        <taxon>Sphingomonadales</taxon>
        <taxon>Sphingosinicellaceae</taxon>
        <taxon>Sandaracinobacteroides</taxon>
    </lineage>
</organism>
<dbReference type="GO" id="GO:0042158">
    <property type="term" value="P:lipoprotein biosynthetic process"/>
    <property type="evidence" value="ECO:0007669"/>
    <property type="project" value="UniProtKB-UniRule"/>
</dbReference>
<accession>A0A7G5IGM5</accession>
<keyword evidence="3 7" id="KW-0808">Transferase</keyword>
<evidence type="ECO:0000256" key="3">
    <source>
        <dbReference type="ARBA" id="ARBA00022679"/>
    </source>
</evidence>
<evidence type="ECO:0000256" key="4">
    <source>
        <dbReference type="ARBA" id="ARBA00022692"/>
    </source>
</evidence>
<keyword evidence="8" id="KW-0449">Lipoprotein</keyword>
<keyword evidence="9" id="KW-1185">Reference proteome</keyword>
<feature type="transmembrane region" description="Helical" evidence="7">
    <location>
        <begin position="211"/>
        <end position="229"/>
    </location>
</feature>
<dbReference type="Proteomes" id="UP000515292">
    <property type="component" value="Chromosome"/>
</dbReference>
<evidence type="ECO:0000256" key="6">
    <source>
        <dbReference type="ARBA" id="ARBA00023136"/>
    </source>
</evidence>
<evidence type="ECO:0000313" key="8">
    <source>
        <dbReference type="EMBL" id="QMW22517.1"/>
    </source>
</evidence>
<keyword evidence="4 7" id="KW-0812">Transmembrane</keyword>
<evidence type="ECO:0000256" key="1">
    <source>
        <dbReference type="ARBA" id="ARBA00007150"/>
    </source>
</evidence>
<dbReference type="EC" id="2.5.1.145" evidence="7"/>
<keyword evidence="6 7" id="KW-0472">Membrane</keyword>
<protein>
    <recommendedName>
        <fullName evidence="7">Phosphatidylglycerol--prolipoprotein diacylglyceryl transferase</fullName>
        <ecNumber evidence="7">2.5.1.145</ecNumber>
    </recommendedName>
</protein>
<comment type="catalytic activity">
    <reaction evidence="7">
        <text>L-cysteinyl-[prolipoprotein] + a 1,2-diacyl-sn-glycero-3-phospho-(1'-sn-glycerol) = an S-1,2-diacyl-sn-glyceryl-L-cysteinyl-[prolipoprotein] + sn-glycerol 1-phosphate + H(+)</text>
        <dbReference type="Rhea" id="RHEA:56712"/>
        <dbReference type="Rhea" id="RHEA-COMP:14679"/>
        <dbReference type="Rhea" id="RHEA-COMP:14680"/>
        <dbReference type="ChEBI" id="CHEBI:15378"/>
        <dbReference type="ChEBI" id="CHEBI:29950"/>
        <dbReference type="ChEBI" id="CHEBI:57685"/>
        <dbReference type="ChEBI" id="CHEBI:64716"/>
        <dbReference type="ChEBI" id="CHEBI:140658"/>
        <dbReference type="EC" id="2.5.1.145"/>
    </reaction>
</comment>
<feature type="transmembrane region" description="Helical" evidence="7">
    <location>
        <begin position="249"/>
        <end position="267"/>
    </location>
</feature>
<evidence type="ECO:0000256" key="5">
    <source>
        <dbReference type="ARBA" id="ARBA00022989"/>
    </source>
</evidence>
<comment type="similarity">
    <text evidence="1 7">Belongs to the Lgt family.</text>
</comment>
<gene>
    <name evidence="7" type="primary">lgt</name>
    <name evidence="8" type="ORF">H3309_14445</name>
</gene>
<keyword evidence="2 7" id="KW-1003">Cell membrane</keyword>
<dbReference type="RefSeq" id="WP_182295480.1">
    <property type="nucleotide sequence ID" value="NZ_CP059851.1"/>
</dbReference>
<dbReference type="HAMAP" id="MF_01147">
    <property type="entry name" value="Lgt"/>
    <property type="match status" value="1"/>
</dbReference>
<dbReference type="AlphaFoldDB" id="A0A7G5IGM5"/>
<evidence type="ECO:0000256" key="2">
    <source>
        <dbReference type="ARBA" id="ARBA00022475"/>
    </source>
</evidence>
<feature type="transmembrane region" description="Helical" evidence="7">
    <location>
        <begin position="67"/>
        <end position="87"/>
    </location>
</feature>
<comment type="function">
    <text evidence="7">Catalyzes the transfer of the diacylglyceryl group from phosphatidylglycerol to the sulfhydryl group of the N-terminal cysteine of a prolipoprotein, the first step in the formation of mature lipoproteins.</text>
</comment>
<dbReference type="PANTHER" id="PTHR30589">
    <property type="entry name" value="PROLIPOPROTEIN DIACYLGLYCERYL TRANSFERASE"/>
    <property type="match status" value="1"/>
</dbReference>
<dbReference type="NCBIfam" id="TIGR00544">
    <property type="entry name" value="lgt"/>
    <property type="match status" value="1"/>
</dbReference>
<dbReference type="UniPathway" id="UPA00664"/>
<name>A0A7G5IGM5_9SPHN</name>
<dbReference type="InterPro" id="IPR001640">
    <property type="entry name" value="Lgt"/>
</dbReference>
<feature type="transmembrane region" description="Helical" evidence="7">
    <location>
        <begin position="29"/>
        <end position="47"/>
    </location>
</feature>
<dbReference type="PROSITE" id="PS01311">
    <property type="entry name" value="LGT"/>
    <property type="match status" value="1"/>
</dbReference>
<dbReference type="GO" id="GO:0005886">
    <property type="term" value="C:plasma membrane"/>
    <property type="evidence" value="ECO:0007669"/>
    <property type="project" value="UniProtKB-SubCell"/>
</dbReference>
<dbReference type="GO" id="GO:0008961">
    <property type="term" value="F:phosphatidylglycerol-prolipoprotein diacylglyceryl transferase activity"/>
    <property type="evidence" value="ECO:0007669"/>
    <property type="project" value="UniProtKB-UniRule"/>
</dbReference>
<sequence length="277" mass="30922">MILDFFQHPVEWASLNISPIALSVGPLDLRWYSLAYIAGIVFAWWALARMIRRRSAPPMTSQNLDELISWATLGVIAGGRLGYVLFYNPRQYLADPLEILKLWDGGMSFHGGALGVMLAIFLYCRKHGLDAWRVLDYAAVVQPMGQLLGRLANFINGELPGKPTDGSWGIIFEPGGLPAHPSTLYAAASEGLFLLLLMSALFWFTRARLRPGLLAGIWVGSYGLLRLWLETFRAPDPQLTDFAERTGLHMGQWLCLPMIAAGLWLIWRARRRAALVA</sequence>
<dbReference type="PANTHER" id="PTHR30589:SF0">
    <property type="entry name" value="PHOSPHATIDYLGLYCEROL--PROLIPOPROTEIN DIACYLGLYCERYL TRANSFERASE"/>
    <property type="match status" value="1"/>
</dbReference>
<feature type="transmembrane region" description="Helical" evidence="7">
    <location>
        <begin position="107"/>
        <end position="124"/>
    </location>
</feature>